<dbReference type="InterPro" id="IPR013087">
    <property type="entry name" value="Znf_C2H2_type"/>
</dbReference>
<keyword evidence="1" id="KW-1133">Transmembrane helix</keyword>
<keyword evidence="1" id="KW-0472">Membrane</keyword>
<keyword evidence="4" id="KW-1185">Reference proteome</keyword>
<dbReference type="Pfam" id="PF24166">
    <property type="entry name" value="DUF7410"/>
    <property type="match status" value="1"/>
</dbReference>
<organism evidence="3 4">
    <name type="scientific">Haloplanus rubicundus</name>
    <dbReference type="NCBI Taxonomy" id="1547898"/>
    <lineage>
        <taxon>Archaea</taxon>
        <taxon>Methanobacteriati</taxon>
        <taxon>Methanobacteriota</taxon>
        <taxon>Stenosarchaea group</taxon>
        <taxon>Halobacteria</taxon>
        <taxon>Halobacteriales</taxon>
        <taxon>Haloferacaceae</taxon>
        <taxon>Haloplanus</taxon>
    </lineage>
</organism>
<gene>
    <name evidence="3" type="ORF">DU500_04315</name>
</gene>
<dbReference type="KEGG" id="haj:DU500_04315"/>
<evidence type="ECO:0000259" key="2">
    <source>
        <dbReference type="PROSITE" id="PS00028"/>
    </source>
</evidence>
<sequence>MLPGADHRDAGEWPPPETRVRADETVAAACPHCGRPFATREARDLHVGDRHADACSAAERDAYEAARDDERETLFYFHLRVVAALGVLYAVTVLLYMVALGGGVL</sequence>
<dbReference type="OrthoDB" id="293088at2157"/>
<reference evidence="3 4" key="1">
    <citation type="submission" date="2018-07" db="EMBL/GenBank/DDBJ databases">
        <title>Genome sequences of Haloplanus sp. CBA1113.</title>
        <authorList>
            <person name="Kim Y.B."/>
            <person name="Roh S.W."/>
        </authorList>
    </citation>
    <scope>NUCLEOTIDE SEQUENCE [LARGE SCALE GENOMIC DNA]</scope>
    <source>
        <strain evidence="3 4">CBA1113</strain>
    </source>
</reference>
<evidence type="ECO:0000313" key="3">
    <source>
        <dbReference type="EMBL" id="AXG08031.1"/>
    </source>
</evidence>
<feature type="domain" description="C2H2-type" evidence="2">
    <location>
        <begin position="30"/>
        <end position="51"/>
    </location>
</feature>
<dbReference type="PROSITE" id="PS00028">
    <property type="entry name" value="ZINC_FINGER_C2H2_1"/>
    <property type="match status" value="1"/>
</dbReference>
<accession>A0A345E759</accession>
<name>A0A345E759_9EURY</name>
<dbReference type="AlphaFoldDB" id="A0A345E759"/>
<evidence type="ECO:0000256" key="1">
    <source>
        <dbReference type="SAM" id="Phobius"/>
    </source>
</evidence>
<evidence type="ECO:0000313" key="4">
    <source>
        <dbReference type="Proteomes" id="UP000253273"/>
    </source>
</evidence>
<dbReference type="EMBL" id="CP031150">
    <property type="protein sequence ID" value="AXG08031.1"/>
    <property type="molecule type" value="Genomic_DNA"/>
</dbReference>
<keyword evidence="1" id="KW-0812">Transmembrane</keyword>
<dbReference type="InterPro" id="IPR055833">
    <property type="entry name" value="DUF7410"/>
</dbReference>
<feature type="transmembrane region" description="Helical" evidence="1">
    <location>
        <begin position="77"/>
        <end position="99"/>
    </location>
</feature>
<keyword evidence="3" id="KW-0238">DNA-binding</keyword>
<dbReference type="GO" id="GO:0003677">
    <property type="term" value="F:DNA binding"/>
    <property type="evidence" value="ECO:0007669"/>
    <property type="project" value="UniProtKB-KW"/>
</dbReference>
<proteinExistence type="predicted"/>
<protein>
    <submittedName>
        <fullName evidence="3">DNA-binding protein</fullName>
    </submittedName>
</protein>
<dbReference type="Proteomes" id="UP000253273">
    <property type="component" value="Chromosome"/>
</dbReference>